<sequence length="208" mass="25041">MNDKLEKNIETFYSNYKSSHNLPKFSLTAVSTVFSIIWLFPSQISEHPILGSLIEDYSTYFNILWFYSIMLTVVFWISIYQREQKQKTFLSMVNTESYQNEMFSNFIRKHQHLQRQYNENNLLISKEQFINYLIGERSYNKSRSRFFFFRPRELDIVVAQSITEIVFSRAEEKGIIKKIDTKSLLDQYEIETEFLTTFNDRNPEYEAQ</sequence>
<keyword evidence="1" id="KW-1133">Transmembrane helix</keyword>
<accession>A0ABT7L1I8</accession>
<comment type="caution">
    <text evidence="2">The sequence shown here is derived from an EMBL/GenBank/DDBJ whole genome shotgun (WGS) entry which is preliminary data.</text>
</comment>
<feature type="transmembrane region" description="Helical" evidence="1">
    <location>
        <begin position="60"/>
        <end position="80"/>
    </location>
</feature>
<dbReference type="RefSeq" id="WP_285930093.1">
    <property type="nucleotide sequence ID" value="NZ_JASTZU010000012.1"/>
</dbReference>
<gene>
    <name evidence="2" type="ORF">QQS35_02020</name>
</gene>
<evidence type="ECO:0000313" key="2">
    <source>
        <dbReference type="EMBL" id="MDL4839239.1"/>
    </source>
</evidence>
<dbReference type="EMBL" id="JASTZU010000012">
    <property type="protein sequence ID" value="MDL4839239.1"/>
    <property type="molecule type" value="Genomic_DNA"/>
</dbReference>
<organism evidence="2 3">
    <name type="scientific">Aquibacillus rhizosphaerae</name>
    <dbReference type="NCBI Taxonomy" id="3051431"/>
    <lineage>
        <taxon>Bacteria</taxon>
        <taxon>Bacillati</taxon>
        <taxon>Bacillota</taxon>
        <taxon>Bacilli</taxon>
        <taxon>Bacillales</taxon>
        <taxon>Bacillaceae</taxon>
        <taxon>Aquibacillus</taxon>
    </lineage>
</organism>
<evidence type="ECO:0000256" key="1">
    <source>
        <dbReference type="SAM" id="Phobius"/>
    </source>
</evidence>
<keyword evidence="1" id="KW-0472">Membrane</keyword>
<evidence type="ECO:0008006" key="4">
    <source>
        <dbReference type="Google" id="ProtNLM"/>
    </source>
</evidence>
<reference evidence="2 3" key="1">
    <citation type="submission" date="2023-06" db="EMBL/GenBank/DDBJ databases">
        <title>Aquibacillus rhizosphaerae LR5S19.</title>
        <authorList>
            <person name="Sun J.-Q."/>
        </authorList>
    </citation>
    <scope>NUCLEOTIDE SEQUENCE [LARGE SCALE GENOMIC DNA]</scope>
    <source>
        <strain evidence="2 3">LR5S19</strain>
    </source>
</reference>
<protein>
    <recommendedName>
        <fullName evidence="4">Superinfection exclusion protein B</fullName>
    </recommendedName>
</protein>
<proteinExistence type="predicted"/>
<evidence type="ECO:0000313" key="3">
    <source>
        <dbReference type="Proteomes" id="UP001235343"/>
    </source>
</evidence>
<keyword evidence="1" id="KW-0812">Transmembrane</keyword>
<name>A0ABT7L1I8_9BACI</name>
<keyword evidence="3" id="KW-1185">Reference proteome</keyword>
<feature type="transmembrane region" description="Helical" evidence="1">
    <location>
        <begin position="21"/>
        <end position="40"/>
    </location>
</feature>
<dbReference type="Proteomes" id="UP001235343">
    <property type="component" value="Unassembled WGS sequence"/>
</dbReference>